<proteinExistence type="predicted"/>
<feature type="transmembrane region" description="Helical" evidence="2">
    <location>
        <begin position="6"/>
        <end position="23"/>
    </location>
</feature>
<gene>
    <name evidence="3" type="ORF">PYS61_00465</name>
</gene>
<feature type="compositionally biased region" description="Low complexity" evidence="1">
    <location>
        <begin position="186"/>
        <end position="200"/>
    </location>
</feature>
<keyword evidence="2" id="KW-0812">Transmembrane</keyword>
<evidence type="ECO:0000256" key="2">
    <source>
        <dbReference type="SAM" id="Phobius"/>
    </source>
</evidence>
<dbReference type="Proteomes" id="UP001220478">
    <property type="component" value="Chromosome"/>
</dbReference>
<dbReference type="RefSeq" id="WP_315571794.1">
    <property type="nucleotide sequence ID" value="NZ_CP118868.1"/>
</dbReference>
<organism evidence="3 4">
    <name type="scientific">Amygdalobacter indicium</name>
    <dbReference type="NCBI Taxonomy" id="3029272"/>
    <lineage>
        <taxon>Bacteria</taxon>
        <taxon>Bacillati</taxon>
        <taxon>Bacillota</taxon>
        <taxon>Clostridia</taxon>
        <taxon>Eubacteriales</taxon>
        <taxon>Oscillospiraceae</taxon>
        <taxon>Amygdalobacter</taxon>
    </lineage>
</organism>
<keyword evidence="2" id="KW-1133">Transmembrane helix</keyword>
<feature type="region of interest" description="Disordered" evidence="1">
    <location>
        <begin position="79"/>
        <end position="210"/>
    </location>
</feature>
<feature type="compositionally biased region" description="Low complexity" evidence="1">
    <location>
        <begin position="92"/>
        <end position="114"/>
    </location>
</feature>
<evidence type="ECO:0000256" key="1">
    <source>
        <dbReference type="SAM" id="MobiDB-lite"/>
    </source>
</evidence>
<evidence type="ECO:0000313" key="4">
    <source>
        <dbReference type="Proteomes" id="UP001220478"/>
    </source>
</evidence>
<feature type="compositionally biased region" description="Basic and acidic residues" evidence="1">
    <location>
        <begin position="79"/>
        <end position="91"/>
    </location>
</feature>
<protein>
    <submittedName>
        <fullName evidence="3">Uncharacterized protein</fullName>
    </submittedName>
</protein>
<accession>A0ABY8C4Q4</accession>
<feature type="compositionally biased region" description="Low complexity" evidence="1">
    <location>
        <begin position="159"/>
        <end position="179"/>
    </location>
</feature>
<sequence length="210" mass="22070">MHILAIIFGFMLVIYLVLLLGKIQMQLWEGKEPENTLNIFSIYLKVAGGGNSDSRVHEMDLPTLIQTMKASIAAKKEAKSGKAATDSKPKAAADSADVQVTQATATATEQPASEQKQEEPKVAAASESKVAAAETQATKPVATEELKAAAAEPKELKNPEVVTSEPEPAAAETQATKAAATEEPKVAAAEPESNETAGETTHTEAESEKA</sequence>
<reference evidence="3 4" key="1">
    <citation type="submission" date="2023-02" db="EMBL/GenBank/DDBJ databases">
        <title>Novel Oscillospiraceae bacterial genomes.</title>
        <authorList>
            <person name="Srinivasan S."/>
            <person name="Austin M.N."/>
            <person name="Fiedler T.L."/>
            <person name="Strenk S.M."/>
            <person name="Agnew K.J."/>
            <person name="Nagana Gowda G.A."/>
            <person name="Raftery D."/>
            <person name="Beamer M.A."/>
            <person name="Achilles S.L."/>
            <person name="Wiesenfeld H.C."/>
            <person name="Fredricks D.N."/>
            <person name="Hillier S.L."/>
        </authorList>
    </citation>
    <scope>NUCLEOTIDE SEQUENCE [LARGE SCALE GENOMIC DNA]</scope>
    <source>
        <strain evidence="3 4">CHIC02 1186E3-8</strain>
    </source>
</reference>
<feature type="compositionally biased region" description="Low complexity" evidence="1">
    <location>
        <begin position="122"/>
        <end position="134"/>
    </location>
</feature>
<name>A0ABY8C4Q4_9FIRM</name>
<keyword evidence="2" id="KW-0472">Membrane</keyword>
<keyword evidence="4" id="KW-1185">Reference proteome</keyword>
<evidence type="ECO:0000313" key="3">
    <source>
        <dbReference type="EMBL" id="WEG35668.1"/>
    </source>
</evidence>
<feature type="compositionally biased region" description="Basic and acidic residues" evidence="1">
    <location>
        <begin position="142"/>
        <end position="158"/>
    </location>
</feature>
<dbReference type="EMBL" id="CP118868">
    <property type="protein sequence ID" value="WEG35668.1"/>
    <property type="molecule type" value="Genomic_DNA"/>
</dbReference>
<feature type="compositionally biased region" description="Basic and acidic residues" evidence="1">
    <location>
        <begin position="201"/>
        <end position="210"/>
    </location>
</feature>